<dbReference type="InterPro" id="IPR003333">
    <property type="entry name" value="CMAS"/>
</dbReference>
<dbReference type="AlphaFoldDB" id="B8H9N5"/>
<evidence type="ECO:0000256" key="1">
    <source>
        <dbReference type="ARBA" id="ARBA00010815"/>
    </source>
</evidence>
<evidence type="ECO:0000313" key="7">
    <source>
        <dbReference type="Proteomes" id="UP000002505"/>
    </source>
</evidence>
<dbReference type="CDD" id="cd02440">
    <property type="entry name" value="AdoMet_MTases"/>
    <property type="match status" value="1"/>
</dbReference>
<dbReference type="PANTHER" id="PTHR43667">
    <property type="entry name" value="CYCLOPROPANE-FATTY-ACYL-PHOSPHOLIPID SYNTHASE"/>
    <property type="match status" value="1"/>
</dbReference>
<dbReference type="RefSeq" id="WP_015937322.1">
    <property type="nucleotide sequence ID" value="NC_011886.1"/>
</dbReference>
<dbReference type="PANTHER" id="PTHR43667:SF1">
    <property type="entry name" value="CYCLOPROPANE-FATTY-ACYL-PHOSPHOLIPID SYNTHASE"/>
    <property type="match status" value="1"/>
</dbReference>
<dbReference type="OrthoDB" id="9782855at2"/>
<keyword evidence="3" id="KW-0808">Transferase</keyword>
<dbReference type="KEGG" id="ach:Achl_2136"/>
<proteinExistence type="inferred from homology"/>
<gene>
    <name evidence="6" type="ordered locus">Achl_2136</name>
</gene>
<dbReference type="GO" id="GO:0008168">
    <property type="term" value="F:methyltransferase activity"/>
    <property type="evidence" value="ECO:0007669"/>
    <property type="project" value="UniProtKB-KW"/>
</dbReference>
<dbReference type="eggNOG" id="COG2230">
    <property type="taxonomic scope" value="Bacteria"/>
</dbReference>
<dbReference type="HOGENOM" id="CLU_026434_6_2_11"/>
<dbReference type="InterPro" id="IPR029063">
    <property type="entry name" value="SAM-dependent_MTases_sf"/>
</dbReference>
<evidence type="ECO:0000256" key="5">
    <source>
        <dbReference type="ARBA" id="ARBA00023098"/>
    </source>
</evidence>
<organism evidence="6 7">
    <name type="scientific">Pseudarthrobacter chlorophenolicus (strain ATCC 700700 / DSM 12829 / CIP 107037 / JCM 12360 / KCTC 9906 / NCIMB 13794 / A6)</name>
    <name type="common">Arthrobacter chlorophenolicus</name>
    <dbReference type="NCBI Taxonomy" id="452863"/>
    <lineage>
        <taxon>Bacteria</taxon>
        <taxon>Bacillati</taxon>
        <taxon>Actinomycetota</taxon>
        <taxon>Actinomycetes</taxon>
        <taxon>Micrococcales</taxon>
        <taxon>Micrococcaceae</taxon>
        <taxon>Pseudarthrobacter</taxon>
    </lineage>
</organism>
<dbReference type="PIRSF" id="PIRSF003085">
    <property type="entry name" value="CMAS"/>
    <property type="match status" value="1"/>
</dbReference>
<accession>B8H9N5</accession>
<sequence>MAPTTRSTADNSRGSAARLAKALAIVLGTPDVPLRLKAWDGSEAGPRDAPVLEFRSRRALRRILWSPGQLGLSRAYVAGELDAPGDIFAAFTALSSAGKFAEPGPFRRPTVPELLTLAATAVQLGAVGPNPAPPPEEARVARKGRVHSRHRDAAAISHHYDVGNDFYALVLGKSMVYSCAVWADTSGETREGSTGENSTAGVDGPEGLDGLDAAQEAKLDLVCRKLGLKPGMRVLDVGCGWGSFALHAAEKYGVTVLGVTLSAEQANLARKRAAEAGLTEKVEIRVQDYRDVADGPFDAISSIGMSEHVGREQTPGYASALHSLLRPGGRLLNHAISWNAGPTGPDPDSFIPRYVFPDGEMISLGEMVVALEGAGFEVLDVEALRQHYALTLRAWVRRLEANWDQAVALTGVGRARIWRLYMASSAIGFDNGLTGVNQVLVQRPGGAEPPLRRTGWM</sequence>
<keyword evidence="7" id="KW-1185">Reference proteome</keyword>
<evidence type="ECO:0000313" key="6">
    <source>
        <dbReference type="EMBL" id="ACL40104.1"/>
    </source>
</evidence>
<reference evidence="6" key="1">
    <citation type="submission" date="2009-01" db="EMBL/GenBank/DDBJ databases">
        <title>Complete sequence of chromosome of Arthrobacter chlorophenolicus A6.</title>
        <authorList>
            <consortium name="US DOE Joint Genome Institute"/>
            <person name="Lucas S."/>
            <person name="Copeland A."/>
            <person name="Lapidus A."/>
            <person name="Glavina del Rio T."/>
            <person name="Tice H."/>
            <person name="Bruce D."/>
            <person name="Goodwin L."/>
            <person name="Pitluck S."/>
            <person name="Goltsman E."/>
            <person name="Clum A."/>
            <person name="Larimer F."/>
            <person name="Land M."/>
            <person name="Hauser L."/>
            <person name="Kyrpides N."/>
            <person name="Mikhailova N."/>
            <person name="Jansson J."/>
            <person name="Richardson P."/>
        </authorList>
    </citation>
    <scope>NUCLEOTIDE SEQUENCE [LARGE SCALE GENOMIC DNA]</scope>
    <source>
        <strain evidence="6">A6</strain>
    </source>
</reference>
<dbReference type="GO" id="GO:0032259">
    <property type="term" value="P:methylation"/>
    <property type="evidence" value="ECO:0007669"/>
    <property type="project" value="UniProtKB-KW"/>
</dbReference>
<dbReference type="SUPFAM" id="SSF53335">
    <property type="entry name" value="S-adenosyl-L-methionine-dependent methyltransferases"/>
    <property type="match status" value="1"/>
</dbReference>
<protein>
    <submittedName>
        <fullName evidence="6">Cyclopropane-fatty-acyl-phospholipid synthase</fullName>
    </submittedName>
</protein>
<evidence type="ECO:0000256" key="2">
    <source>
        <dbReference type="ARBA" id="ARBA00022603"/>
    </source>
</evidence>
<dbReference type="InterPro" id="IPR050723">
    <property type="entry name" value="CFA/CMAS"/>
</dbReference>
<dbReference type="Proteomes" id="UP000002505">
    <property type="component" value="Chromosome"/>
</dbReference>
<dbReference type="GO" id="GO:0008610">
    <property type="term" value="P:lipid biosynthetic process"/>
    <property type="evidence" value="ECO:0007669"/>
    <property type="project" value="InterPro"/>
</dbReference>
<keyword evidence="5" id="KW-0443">Lipid metabolism</keyword>
<evidence type="ECO:0000256" key="4">
    <source>
        <dbReference type="ARBA" id="ARBA00022691"/>
    </source>
</evidence>
<dbReference type="Gene3D" id="3.40.50.150">
    <property type="entry name" value="Vaccinia Virus protein VP39"/>
    <property type="match status" value="1"/>
</dbReference>
<dbReference type="EMBL" id="CP001341">
    <property type="protein sequence ID" value="ACL40104.1"/>
    <property type="molecule type" value="Genomic_DNA"/>
</dbReference>
<keyword evidence="4" id="KW-0949">S-adenosyl-L-methionine</keyword>
<dbReference type="Pfam" id="PF02353">
    <property type="entry name" value="CMAS"/>
    <property type="match status" value="1"/>
</dbReference>
<comment type="similarity">
    <text evidence="1">Belongs to the CFA/CMAS family.</text>
</comment>
<keyword evidence="2" id="KW-0489">Methyltransferase</keyword>
<evidence type="ECO:0000256" key="3">
    <source>
        <dbReference type="ARBA" id="ARBA00022679"/>
    </source>
</evidence>
<dbReference type="STRING" id="452863.Achl_2136"/>
<name>B8H9N5_PSECP</name>